<comment type="caution">
    <text evidence="8">The sequence shown here is derived from an EMBL/GenBank/DDBJ whole genome shotgun (WGS) entry which is preliminary data.</text>
</comment>
<dbReference type="GO" id="GO:0005794">
    <property type="term" value="C:Golgi apparatus"/>
    <property type="evidence" value="ECO:0007669"/>
    <property type="project" value="TreeGrafter"/>
</dbReference>
<feature type="region of interest" description="Disordered" evidence="6">
    <location>
        <begin position="315"/>
        <end position="336"/>
    </location>
</feature>
<feature type="compositionally biased region" description="Low complexity" evidence="6">
    <location>
        <begin position="93"/>
        <end position="136"/>
    </location>
</feature>
<dbReference type="InterPro" id="IPR005045">
    <property type="entry name" value="CDC50/LEM3_fam"/>
</dbReference>
<protein>
    <submittedName>
        <fullName evidence="8">Alkylphosphocholine resistance protein lem3</fullName>
    </submittedName>
</protein>
<evidence type="ECO:0000256" key="5">
    <source>
        <dbReference type="ARBA" id="ARBA00023136"/>
    </source>
</evidence>
<evidence type="ECO:0000313" key="8">
    <source>
        <dbReference type="EMBL" id="KAJ1920448.1"/>
    </source>
</evidence>
<gene>
    <name evidence="8" type="primary">LEM3</name>
    <name evidence="8" type="ORF">H4219_001285</name>
</gene>
<sequence length="748" mass="82071">MKAGGNRNAAEFWKTHGGARFLDANSASNAKEKYTCSTAVQYKKHIDNLSRKLLLEERPSDVPASPANSAISPSIDNAKSPIQAQAGDLIGLSSPSSDPEAESSSFSSFGQVSATKASSTTVSSRSRTLGAKAGGLSKKKEGLGSSKKKLGGVKKLGGTTMSNFDDIVAKAEAQAKEEEERKKAEAASLFQPPPSVAATSATDDLKDSTSSNKSKSKLSGSLGPKSRDISGDHTFNNNNNQNKDEDDQDMERLGMGFYRMGMKSSGPKLQKSGAAKPKDDVKAISSNQVFDNSGLSRSSGLSALDRFDGSNSISSSQLFGDQDNNNNSGFNKSSNDLDFSELGSNAQEMVRKIMASDEAENLRQAWNQGKYMLDTAFKQQRLRAWQPLLTPKSVLPTFFIIGIIFAPIGGVLLWAANKVPEVTINYTHCKDFAGDSYQPLPPDSYQLKFSSTVDSSNVKPSARYNTETNMCTVRFQLPYQIDSPVYLYYKLTNFYQNHRRYVKSYNVDQLRGDAVSASTLKGGDCEPLAVRNINNVVKPIYPCGLIANSIFNDTISNFTLANSSDSSDDGSSTYDFSPKGISWSSDKDRYKPSKYKPEDVYPPPNWDSIYPDHYTEDTGLPDLRNDERFQVWMRTAGLPTFRKLYGKNEDQPLKPGMYSFDINMNFDVESFGGTKSIVVSTTSFIGGRNPVLGIAYIVVGGLCVLLGCLFTLRHITKPRRLGDHTYLSWNKQQQPQSQQQHQSQQQPQ</sequence>
<evidence type="ECO:0000256" key="7">
    <source>
        <dbReference type="SAM" id="Phobius"/>
    </source>
</evidence>
<feature type="compositionally biased region" description="Basic and acidic residues" evidence="6">
    <location>
        <begin position="167"/>
        <end position="185"/>
    </location>
</feature>
<dbReference type="Proteomes" id="UP001150538">
    <property type="component" value="Unassembled WGS sequence"/>
</dbReference>
<name>A0A9W8DW83_9FUNG</name>
<proteinExistence type="inferred from homology"/>
<dbReference type="GO" id="GO:0005886">
    <property type="term" value="C:plasma membrane"/>
    <property type="evidence" value="ECO:0007669"/>
    <property type="project" value="TreeGrafter"/>
</dbReference>
<dbReference type="OrthoDB" id="340608at2759"/>
<feature type="transmembrane region" description="Helical" evidence="7">
    <location>
        <begin position="691"/>
        <end position="712"/>
    </location>
</feature>
<keyword evidence="4 7" id="KW-1133">Transmembrane helix</keyword>
<feature type="transmembrane region" description="Helical" evidence="7">
    <location>
        <begin position="393"/>
        <end position="416"/>
    </location>
</feature>
<keyword evidence="5 7" id="KW-0472">Membrane</keyword>
<feature type="compositionally biased region" description="Low complexity" evidence="6">
    <location>
        <begin position="63"/>
        <end position="75"/>
    </location>
</feature>
<keyword evidence="3 7" id="KW-0812">Transmembrane</keyword>
<comment type="similarity">
    <text evidence="2">Belongs to the CDC50/LEM3 family.</text>
</comment>
<dbReference type="PANTHER" id="PTHR10926:SF0">
    <property type="entry name" value="CDC50, ISOFORM A"/>
    <property type="match status" value="1"/>
</dbReference>
<feature type="region of interest" description="Disordered" evidence="6">
    <location>
        <begin position="57"/>
        <end position="279"/>
    </location>
</feature>
<evidence type="ECO:0000313" key="9">
    <source>
        <dbReference type="Proteomes" id="UP001150538"/>
    </source>
</evidence>
<organism evidence="8 9">
    <name type="scientific">Mycoemilia scoparia</name>
    <dbReference type="NCBI Taxonomy" id="417184"/>
    <lineage>
        <taxon>Eukaryota</taxon>
        <taxon>Fungi</taxon>
        <taxon>Fungi incertae sedis</taxon>
        <taxon>Zoopagomycota</taxon>
        <taxon>Kickxellomycotina</taxon>
        <taxon>Kickxellomycetes</taxon>
        <taxon>Kickxellales</taxon>
        <taxon>Kickxellaceae</taxon>
        <taxon>Mycoemilia</taxon>
    </lineage>
</organism>
<evidence type="ECO:0000256" key="1">
    <source>
        <dbReference type="ARBA" id="ARBA00004141"/>
    </source>
</evidence>
<keyword evidence="9" id="KW-1185">Reference proteome</keyword>
<feature type="compositionally biased region" description="Low complexity" evidence="6">
    <location>
        <begin position="324"/>
        <end position="334"/>
    </location>
</feature>
<dbReference type="GO" id="GO:0005783">
    <property type="term" value="C:endoplasmic reticulum"/>
    <property type="evidence" value="ECO:0007669"/>
    <property type="project" value="TreeGrafter"/>
</dbReference>
<accession>A0A9W8DW83</accession>
<comment type="subcellular location">
    <subcellularLocation>
        <location evidence="1">Membrane</location>
        <topology evidence="1">Multi-pass membrane protein</topology>
    </subcellularLocation>
</comment>
<dbReference type="AlphaFoldDB" id="A0A9W8DW83"/>
<evidence type="ECO:0000256" key="2">
    <source>
        <dbReference type="ARBA" id="ARBA00009457"/>
    </source>
</evidence>
<evidence type="ECO:0000256" key="3">
    <source>
        <dbReference type="ARBA" id="ARBA00022692"/>
    </source>
</evidence>
<dbReference type="PANTHER" id="PTHR10926">
    <property type="entry name" value="CELL CYCLE CONTROL PROTEIN 50"/>
    <property type="match status" value="1"/>
</dbReference>
<reference evidence="8" key="1">
    <citation type="submission" date="2022-07" db="EMBL/GenBank/DDBJ databases">
        <title>Phylogenomic reconstructions and comparative analyses of Kickxellomycotina fungi.</title>
        <authorList>
            <person name="Reynolds N.K."/>
            <person name="Stajich J.E."/>
            <person name="Barry K."/>
            <person name="Grigoriev I.V."/>
            <person name="Crous P."/>
            <person name="Smith M.E."/>
        </authorList>
    </citation>
    <scope>NUCLEOTIDE SEQUENCE</scope>
    <source>
        <strain evidence="8">NBRC 100468</strain>
    </source>
</reference>
<dbReference type="Pfam" id="PF03381">
    <property type="entry name" value="CDC50"/>
    <property type="match status" value="1"/>
</dbReference>
<evidence type="ECO:0000256" key="4">
    <source>
        <dbReference type="ARBA" id="ARBA00022989"/>
    </source>
</evidence>
<feature type="compositionally biased region" description="Low complexity" evidence="6">
    <location>
        <begin position="208"/>
        <end position="224"/>
    </location>
</feature>
<evidence type="ECO:0000256" key="6">
    <source>
        <dbReference type="SAM" id="MobiDB-lite"/>
    </source>
</evidence>
<dbReference type="EMBL" id="JANBPU010000013">
    <property type="protein sequence ID" value="KAJ1920448.1"/>
    <property type="molecule type" value="Genomic_DNA"/>
</dbReference>